<gene>
    <name evidence="2" type="primary">20203415</name>
    <name evidence="1" type="ORF">HELRODRAFT_170925</name>
</gene>
<dbReference type="InParanoid" id="T1F3L6"/>
<reference evidence="3" key="1">
    <citation type="submission" date="2012-12" db="EMBL/GenBank/DDBJ databases">
        <authorList>
            <person name="Hellsten U."/>
            <person name="Grimwood J."/>
            <person name="Chapman J.A."/>
            <person name="Shapiro H."/>
            <person name="Aerts A."/>
            <person name="Otillar R.P."/>
            <person name="Terry A.Y."/>
            <person name="Boore J.L."/>
            <person name="Simakov O."/>
            <person name="Marletaz F."/>
            <person name="Cho S.-J."/>
            <person name="Edsinger-Gonzales E."/>
            <person name="Havlak P."/>
            <person name="Kuo D.-H."/>
            <person name="Larsson T."/>
            <person name="Lv J."/>
            <person name="Arendt D."/>
            <person name="Savage R."/>
            <person name="Osoegawa K."/>
            <person name="de Jong P."/>
            <person name="Lindberg D.R."/>
            <person name="Seaver E.C."/>
            <person name="Weisblat D.A."/>
            <person name="Putnam N.H."/>
            <person name="Grigoriev I.V."/>
            <person name="Rokhsar D.S."/>
        </authorList>
    </citation>
    <scope>NUCLEOTIDE SEQUENCE</scope>
</reference>
<dbReference type="EnsemblMetazoa" id="HelroT170925">
    <property type="protein sequence ID" value="HelroP170925"/>
    <property type="gene ID" value="HelroG170925"/>
</dbReference>
<evidence type="ECO:0000313" key="1">
    <source>
        <dbReference type="EMBL" id="ESO06890.1"/>
    </source>
</evidence>
<evidence type="ECO:0000313" key="2">
    <source>
        <dbReference type="EnsemblMetazoa" id="HelroP170925"/>
    </source>
</evidence>
<evidence type="ECO:0000313" key="3">
    <source>
        <dbReference type="Proteomes" id="UP000015101"/>
    </source>
</evidence>
<dbReference type="EMBL" id="AMQM01003701">
    <property type="status" value="NOT_ANNOTATED_CDS"/>
    <property type="molecule type" value="Genomic_DNA"/>
</dbReference>
<dbReference type="KEGG" id="hro:HELRODRAFT_170925"/>
<dbReference type="HOGENOM" id="CLU_2239449_0_0_1"/>
<dbReference type="CTD" id="20203415"/>
<name>T1F3L6_HELRO</name>
<dbReference type="RefSeq" id="XP_009014986.1">
    <property type="nucleotide sequence ID" value="XM_009016738.1"/>
</dbReference>
<dbReference type="Proteomes" id="UP000015101">
    <property type="component" value="Unassembled WGS sequence"/>
</dbReference>
<reference evidence="1 3" key="2">
    <citation type="journal article" date="2013" name="Nature">
        <title>Insights into bilaterian evolution from three spiralian genomes.</title>
        <authorList>
            <person name="Simakov O."/>
            <person name="Marletaz F."/>
            <person name="Cho S.J."/>
            <person name="Edsinger-Gonzales E."/>
            <person name="Havlak P."/>
            <person name="Hellsten U."/>
            <person name="Kuo D.H."/>
            <person name="Larsson T."/>
            <person name="Lv J."/>
            <person name="Arendt D."/>
            <person name="Savage R."/>
            <person name="Osoegawa K."/>
            <person name="de Jong P."/>
            <person name="Grimwood J."/>
            <person name="Chapman J.A."/>
            <person name="Shapiro H."/>
            <person name="Aerts A."/>
            <person name="Otillar R.P."/>
            <person name="Terry A.Y."/>
            <person name="Boore J.L."/>
            <person name="Grigoriev I.V."/>
            <person name="Lindberg D.R."/>
            <person name="Seaver E.C."/>
            <person name="Weisblat D.A."/>
            <person name="Putnam N.H."/>
            <person name="Rokhsar D.S."/>
        </authorList>
    </citation>
    <scope>NUCLEOTIDE SEQUENCE</scope>
</reference>
<dbReference type="EMBL" id="KB096275">
    <property type="protein sequence ID" value="ESO06890.1"/>
    <property type="molecule type" value="Genomic_DNA"/>
</dbReference>
<protein>
    <submittedName>
        <fullName evidence="1 2">Uncharacterized protein</fullName>
    </submittedName>
</protein>
<reference evidence="2" key="3">
    <citation type="submission" date="2015-06" db="UniProtKB">
        <authorList>
            <consortium name="EnsemblMetazoa"/>
        </authorList>
    </citation>
    <scope>IDENTIFICATION</scope>
</reference>
<sequence>MIARVVVVGVEEDDEEEDDEENNGRILTIESLPLRLPARTWTAPEVDPDVTSQPVEPIKNHHVIYITRIYFVYGASHVELIGAQDFLPDYVNTSYCNCVCAPHPK</sequence>
<organism evidence="2 3">
    <name type="scientific">Helobdella robusta</name>
    <name type="common">Californian leech</name>
    <dbReference type="NCBI Taxonomy" id="6412"/>
    <lineage>
        <taxon>Eukaryota</taxon>
        <taxon>Metazoa</taxon>
        <taxon>Spiralia</taxon>
        <taxon>Lophotrochozoa</taxon>
        <taxon>Annelida</taxon>
        <taxon>Clitellata</taxon>
        <taxon>Hirudinea</taxon>
        <taxon>Rhynchobdellida</taxon>
        <taxon>Glossiphoniidae</taxon>
        <taxon>Helobdella</taxon>
    </lineage>
</organism>
<proteinExistence type="predicted"/>
<dbReference type="EMBL" id="AMQM01003702">
    <property type="status" value="NOT_ANNOTATED_CDS"/>
    <property type="molecule type" value="Genomic_DNA"/>
</dbReference>
<dbReference type="OrthoDB" id="6283821at2759"/>
<keyword evidence="3" id="KW-1185">Reference proteome</keyword>
<dbReference type="AlphaFoldDB" id="T1F3L6"/>
<accession>T1F3L6</accession>
<dbReference type="GeneID" id="20203415"/>